<dbReference type="AlphaFoldDB" id="A0A6C0AYN2"/>
<reference evidence="1" key="1">
    <citation type="journal article" date="2020" name="Nature">
        <title>Giant virus diversity and host interactions through global metagenomics.</title>
        <authorList>
            <person name="Schulz F."/>
            <person name="Roux S."/>
            <person name="Paez-Espino D."/>
            <person name="Jungbluth S."/>
            <person name="Walsh D.A."/>
            <person name="Denef V.J."/>
            <person name="McMahon K.D."/>
            <person name="Konstantinidis K.T."/>
            <person name="Eloe-Fadrosh E.A."/>
            <person name="Kyrpides N.C."/>
            <person name="Woyke T."/>
        </authorList>
    </citation>
    <scope>NUCLEOTIDE SEQUENCE</scope>
    <source>
        <strain evidence="1">GVMAG-M-3300009182-67</strain>
    </source>
</reference>
<evidence type="ECO:0000313" key="1">
    <source>
        <dbReference type="EMBL" id="QHS85107.1"/>
    </source>
</evidence>
<accession>A0A6C0AYN2</accession>
<sequence length="418" mass="47806">MSLSDLDSHGYYNKTIHKCVLKLHLPLPLINETYKNLYNKNEVSGVFYVDNDDNVMYVDKNEGDTGSVYTPNNVINYHTHPINAYREGKTSYGWPSGEDFRESLKFALAGNKAHLVFTVEGLYTIQVSPCKIKKIKELLNDTERGILVFFIEEYFKSTHDLRCVDELNNLLDGKTYINPYSFIDYANHFDIPNILSSKKIVYKKPKNSVISKAGHTGINSEKNINKYTKLNGSTEFSRIPNMGFVSVTDDHFTTSPATTFLTHGDLENLRKISHVGEESDPDEVTLHKLLSTLKTIAKKLNIVPCNIEWNSNPNAWFFVNFFPTERYINQAHLKSGQYIMPNVSDKQIYLTHEPFIRIFSNTKTGCKVNNIAKTHKFKSAAFNMGKFFKHGKFSKRKFTFGKGKSNSVHSDILYLLTL</sequence>
<dbReference type="EMBL" id="MN739040">
    <property type="protein sequence ID" value="QHS85107.1"/>
    <property type="molecule type" value="Genomic_DNA"/>
</dbReference>
<protein>
    <submittedName>
        <fullName evidence="1">Uncharacterized protein</fullName>
    </submittedName>
</protein>
<organism evidence="1">
    <name type="scientific">viral metagenome</name>
    <dbReference type="NCBI Taxonomy" id="1070528"/>
    <lineage>
        <taxon>unclassified sequences</taxon>
        <taxon>metagenomes</taxon>
        <taxon>organismal metagenomes</taxon>
    </lineage>
</organism>
<proteinExistence type="predicted"/>
<name>A0A6C0AYN2_9ZZZZ</name>